<evidence type="ECO:0000313" key="2">
    <source>
        <dbReference type="EnsemblPlants" id="TuG1812G0100004338.01.T01.cds449001"/>
    </source>
</evidence>
<accession>A0A8R7K3F7</accession>
<dbReference type="InterPro" id="IPR012337">
    <property type="entry name" value="RNaseH-like_sf"/>
</dbReference>
<organism evidence="2 3">
    <name type="scientific">Triticum urartu</name>
    <name type="common">Red wild einkorn</name>
    <name type="synonym">Crithodium urartu</name>
    <dbReference type="NCBI Taxonomy" id="4572"/>
    <lineage>
        <taxon>Eukaryota</taxon>
        <taxon>Viridiplantae</taxon>
        <taxon>Streptophyta</taxon>
        <taxon>Embryophyta</taxon>
        <taxon>Tracheophyta</taxon>
        <taxon>Spermatophyta</taxon>
        <taxon>Magnoliopsida</taxon>
        <taxon>Liliopsida</taxon>
        <taxon>Poales</taxon>
        <taxon>Poaceae</taxon>
        <taxon>BOP clade</taxon>
        <taxon>Pooideae</taxon>
        <taxon>Triticodae</taxon>
        <taxon>Triticeae</taxon>
        <taxon>Triticinae</taxon>
        <taxon>Triticum</taxon>
    </lineage>
</organism>
<keyword evidence="3" id="KW-1185">Reference proteome</keyword>
<feature type="domain" description="RNase H type-1" evidence="1">
    <location>
        <begin position="5"/>
        <end position="83"/>
    </location>
</feature>
<sequence length="87" mass="9487">MVTTEALAMRDGLKFANSLGFPRVEAESDSLAVIESCVGQARWWDEAAAIFAECVDVSTLIGKVKFKHCSRNANKAAHVLAKHSYCN</sequence>
<dbReference type="Gramene" id="TuG1812G0100004338.01.T01">
    <property type="protein sequence ID" value="TuG1812G0100004338.01.T01.cds449001"/>
    <property type="gene ID" value="TuG1812G0100004338.01"/>
</dbReference>
<dbReference type="Gene3D" id="3.30.420.10">
    <property type="entry name" value="Ribonuclease H-like superfamily/Ribonuclease H"/>
    <property type="match status" value="1"/>
</dbReference>
<dbReference type="Pfam" id="PF13456">
    <property type="entry name" value="RVT_3"/>
    <property type="match status" value="1"/>
</dbReference>
<dbReference type="InterPro" id="IPR044730">
    <property type="entry name" value="RNase_H-like_dom_plant"/>
</dbReference>
<dbReference type="Proteomes" id="UP000015106">
    <property type="component" value="Chromosome 1"/>
</dbReference>
<dbReference type="GO" id="GO:0003676">
    <property type="term" value="F:nucleic acid binding"/>
    <property type="evidence" value="ECO:0007669"/>
    <property type="project" value="InterPro"/>
</dbReference>
<reference evidence="2" key="3">
    <citation type="submission" date="2022-06" db="UniProtKB">
        <authorList>
            <consortium name="EnsemblPlants"/>
        </authorList>
    </citation>
    <scope>IDENTIFICATION</scope>
</reference>
<dbReference type="EnsemblPlants" id="TuG1812G0100004338.01.T01">
    <property type="protein sequence ID" value="TuG1812G0100004338.01.T01.cds449001"/>
    <property type="gene ID" value="TuG1812G0100004338.01"/>
</dbReference>
<dbReference type="PANTHER" id="PTHR47074:SF11">
    <property type="entry name" value="REVERSE TRANSCRIPTASE-LIKE PROTEIN"/>
    <property type="match status" value="1"/>
</dbReference>
<reference evidence="3" key="1">
    <citation type="journal article" date="2013" name="Nature">
        <title>Draft genome of the wheat A-genome progenitor Triticum urartu.</title>
        <authorList>
            <person name="Ling H.Q."/>
            <person name="Zhao S."/>
            <person name="Liu D."/>
            <person name="Wang J."/>
            <person name="Sun H."/>
            <person name="Zhang C."/>
            <person name="Fan H."/>
            <person name="Li D."/>
            <person name="Dong L."/>
            <person name="Tao Y."/>
            <person name="Gao C."/>
            <person name="Wu H."/>
            <person name="Li Y."/>
            <person name="Cui Y."/>
            <person name="Guo X."/>
            <person name="Zheng S."/>
            <person name="Wang B."/>
            <person name="Yu K."/>
            <person name="Liang Q."/>
            <person name="Yang W."/>
            <person name="Lou X."/>
            <person name="Chen J."/>
            <person name="Feng M."/>
            <person name="Jian J."/>
            <person name="Zhang X."/>
            <person name="Luo G."/>
            <person name="Jiang Y."/>
            <person name="Liu J."/>
            <person name="Wang Z."/>
            <person name="Sha Y."/>
            <person name="Zhang B."/>
            <person name="Wu H."/>
            <person name="Tang D."/>
            <person name="Shen Q."/>
            <person name="Xue P."/>
            <person name="Zou S."/>
            <person name="Wang X."/>
            <person name="Liu X."/>
            <person name="Wang F."/>
            <person name="Yang Y."/>
            <person name="An X."/>
            <person name="Dong Z."/>
            <person name="Zhang K."/>
            <person name="Zhang X."/>
            <person name="Luo M.C."/>
            <person name="Dvorak J."/>
            <person name="Tong Y."/>
            <person name="Wang J."/>
            <person name="Yang H."/>
            <person name="Li Z."/>
            <person name="Wang D."/>
            <person name="Zhang A."/>
            <person name="Wang J."/>
        </authorList>
    </citation>
    <scope>NUCLEOTIDE SEQUENCE</scope>
    <source>
        <strain evidence="3">cv. G1812</strain>
    </source>
</reference>
<dbReference type="GO" id="GO:0004523">
    <property type="term" value="F:RNA-DNA hybrid ribonuclease activity"/>
    <property type="evidence" value="ECO:0007669"/>
    <property type="project" value="InterPro"/>
</dbReference>
<reference evidence="2" key="2">
    <citation type="submission" date="2018-03" db="EMBL/GenBank/DDBJ databases">
        <title>The Triticum urartu genome reveals the dynamic nature of wheat genome evolution.</title>
        <authorList>
            <person name="Ling H."/>
            <person name="Ma B."/>
            <person name="Shi X."/>
            <person name="Liu H."/>
            <person name="Dong L."/>
            <person name="Sun H."/>
            <person name="Cao Y."/>
            <person name="Gao Q."/>
            <person name="Zheng S."/>
            <person name="Li Y."/>
            <person name="Yu Y."/>
            <person name="Du H."/>
            <person name="Qi M."/>
            <person name="Li Y."/>
            <person name="Yu H."/>
            <person name="Cui Y."/>
            <person name="Wang N."/>
            <person name="Chen C."/>
            <person name="Wu H."/>
            <person name="Zhao Y."/>
            <person name="Zhang J."/>
            <person name="Li Y."/>
            <person name="Zhou W."/>
            <person name="Zhang B."/>
            <person name="Hu W."/>
            <person name="Eijk M."/>
            <person name="Tang J."/>
            <person name="Witsenboer H."/>
            <person name="Zhao S."/>
            <person name="Li Z."/>
            <person name="Zhang A."/>
            <person name="Wang D."/>
            <person name="Liang C."/>
        </authorList>
    </citation>
    <scope>NUCLEOTIDE SEQUENCE [LARGE SCALE GENOMIC DNA]</scope>
    <source>
        <strain evidence="2">cv. G1812</strain>
    </source>
</reference>
<evidence type="ECO:0000259" key="1">
    <source>
        <dbReference type="Pfam" id="PF13456"/>
    </source>
</evidence>
<dbReference type="AlphaFoldDB" id="A0A8R7K3F7"/>
<dbReference type="PANTHER" id="PTHR47074">
    <property type="entry name" value="BNAC02G40300D PROTEIN"/>
    <property type="match status" value="1"/>
</dbReference>
<name>A0A8R7K3F7_TRIUA</name>
<dbReference type="SUPFAM" id="SSF53098">
    <property type="entry name" value="Ribonuclease H-like"/>
    <property type="match status" value="1"/>
</dbReference>
<evidence type="ECO:0000313" key="3">
    <source>
        <dbReference type="Proteomes" id="UP000015106"/>
    </source>
</evidence>
<dbReference type="InterPro" id="IPR036397">
    <property type="entry name" value="RNaseH_sf"/>
</dbReference>
<proteinExistence type="predicted"/>
<dbReference type="InterPro" id="IPR002156">
    <property type="entry name" value="RNaseH_domain"/>
</dbReference>
<dbReference type="InterPro" id="IPR052929">
    <property type="entry name" value="RNase_H-like_EbsB-rel"/>
</dbReference>
<dbReference type="CDD" id="cd06222">
    <property type="entry name" value="RNase_H_like"/>
    <property type="match status" value="1"/>
</dbReference>
<protein>
    <recommendedName>
        <fullName evidence="1">RNase H type-1 domain-containing protein</fullName>
    </recommendedName>
</protein>